<feature type="chain" id="PRO_5046676589" evidence="2">
    <location>
        <begin position="19"/>
        <end position="865"/>
    </location>
</feature>
<evidence type="ECO:0000256" key="1">
    <source>
        <dbReference type="ARBA" id="ARBA00022729"/>
    </source>
</evidence>
<evidence type="ECO:0000313" key="5">
    <source>
        <dbReference type="Proteomes" id="UP001597546"/>
    </source>
</evidence>
<dbReference type="Pfam" id="PF13205">
    <property type="entry name" value="Big_5"/>
    <property type="match status" value="1"/>
</dbReference>
<organism evidence="4 5">
    <name type="scientific">Pedobacter alpinus</name>
    <dbReference type="NCBI Taxonomy" id="1590643"/>
    <lineage>
        <taxon>Bacteria</taxon>
        <taxon>Pseudomonadati</taxon>
        <taxon>Bacteroidota</taxon>
        <taxon>Sphingobacteriia</taxon>
        <taxon>Sphingobacteriales</taxon>
        <taxon>Sphingobacteriaceae</taxon>
        <taxon>Pedobacter</taxon>
    </lineage>
</organism>
<dbReference type="InterPro" id="IPR032812">
    <property type="entry name" value="SbsA_Ig"/>
</dbReference>
<dbReference type="InterPro" id="IPR001322">
    <property type="entry name" value="Lamin_tail_dom"/>
</dbReference>
<dbReference type="RefSeq" id="WP_379044153.1">
    <property type="nucleotide sequence ID" value="NZ_JBHSKW010000037.1"/>
</dbReference>
<dbReference type="Gene3D" id="2.60.40.4070">
    <property type="match status" value="1"/>
</dbReference>
<protein>
    <submittedName>
        <fullName evidence="4">Lamin tail domain-containing protein</fullName>
    </submittedName>
</protein>
<evidence type="ECO:0000259" key="3">
    <source>
        <dbReference type="PROSITE" id="PS51841"/>
    </source>
</evidence>
<sequence>MGKFLLFFSLFISNVVFCQVNDNFSDGNFTQNPVWQGNVNGYLINSGNQLQTTATGVAQTVNLYTASNLAINAKWEFFLQMNFDPSASNYTRIYLVSDQGDLNGSLNGYFLQVGESGALDSYDLYKQAGTTITKIIDGPDKTRGTTEIKARVQVTRTSSGLWELKTDITGGTNYVSEGTITDNTFVSSNYFGIKSVYTSTRSGMHIYDDFSITELVPDVTAPLLNSTSTSNGTAILLNFNEAVNPTDAAITSHYNITPGNIVPTSVTVNGAVVTLNLANELNTGNYTATVNSIKDLKGNTATSQSKTFTYRKPYTAVFNDIVINEIFPDPSPQIDLPTVEFIELWNRSTEDIALLGFKYSDPTTTFTFTGDSIKANQYIILCAIADTANFKSYGKVIGLNAWPTLNNASDVIKLVNQNGATISQVNYSDAWYGDAVKRQGGYTLELIDPLSTCKQSQNYLASKDVTGGTPGKQNSIYLSNRTTEPLNLLSVSLKDSVTLSLVFNRGLDSLQASLPSHYSVNNGVGSPTIVYPLAPTFSTIELKYTQKLNRAQTYNITVSGLTDCGGNTLTTQTLSFVYPGLMEIGDVIINEVLFNPKTGGVDFVEVYNKSDKILDFKDLKIATIFSTKDSVVSIRELTPSTILFQPKTYWVITSNPDTVKSQYLTSNPNNFIRVATMPSYADDKGKVVILKGDTRLDQLDYNRNMHFALLKDVEGVSLERSSFTEATNATGNFRSATSASGFATPADKNSQFLEDIVNSASEISIPSPTFSPDNDGFEDILRIQYKFPVPSKVANVTIYSDQGRMVKKLIRNETLNTEGQWIWDGLDETGSKVKTGIYLFYFEILDLDGTVKKTKKTAVVASKFN</sequence>
<gene>
    <name evidence="4" type="ORF">ACFSSE_17255</name>
</gene>
<dbReference type="Proteomes" id="UP001597546">
    <property type="component" value="Unassembled WGS sequence"/>
</dbReference>
<keyword evidence="5" id="KW-1185">Reference proteome</keyword>
<proteinExistence type="predicted"/>
<dbReference type="Gene3D" id="2.60.40.1220">
    <property type="match status" value="2"/>
</dbReference>
<reference evidence="5" key="1">
    <citation type="journal article" date="2019" name="Int. J. Syst. Evol. Microbiol.">
        <title>The Global Catalogue of Microorganisms (GCM) 10K type strain sequencing project: providing services to taxonomists for standard genome sequencing and annotation.</title>
        <authorList>
            <consortium name="The Broad Institute Genomics Platform"/>
            <consortium name="The Broad Institute Genome Sequencing Center for Infectious Disease"/>
            <person name="Wu L."/>
            <person name="Ma J."/>
        </authorList>
    </citation>
    <scope>NUCLEOTIDE SEQUENCE [LARGE SCALE GENOMIC DNA]</scope>
    <source>
        <strain evidence="5">KCTC 42456</strain>
    </source>
</reference>
<dbReference type="Gene3D" id="2.60.40.1260">
    <property type="entry name" value="Lamin Tail domain"/>
    <property type="match status" value="1"/>
</dbReference>
<dbReference type="Pfam" id="PF13585">
    <property type="entry name" value="CHU_C"/>
    <property type="match status" value="1"/>
</dbReference>
<evidence type="ECO:0000256" key="2">
    <source>
        <dbReference type="SAM" id="SignalP"/>
    </source>
</evidence>
<dbReference type="InterPro" id="IPR036415">
    <property type="entry name" value="Lamin_tail_dom_sf"/>
</dbReference>
<dbReference type="PROSITE" id="PS51841">
    <property type="entry name" value="LTD"/>
    <property type="match status" value="1"/>
</dbReference>
<dbReference type="SUPFAM" id="SSF74853">
    <property type="entry name" value="Lamin A/C globular tail domain"/>
    <property type="match status" value="1"/>
</dbReference>
<evidence type="ECO:0000313" key="4">
    <source>
        <dbReference type="EMBL" id="MFD2733460.1"/>
    </source>
</evidence>
<dbReference type="InterPro" id="IPR014755">
    <property type="entry name" value="Cu-Rt/internalin_Ig-like"/>
</dbReference>
<comment type="caution">
    <text evidence="4">The sequence shown here is derived from an EMBL/GenBank/DDBJ whole genome shotgun (WGS) entry which is preliminary data.</text>
</comment>
<dbReference type="Pfam" id="PF00932">
    <property type="entry name" value="LTD"/>
    <property type="match status" value="1"/>
</dbReference>
<accession>A0ABW5TY48</accession>
<keyword evidence="1 2" id="KW-0732">Signal</keyword>
<feature type="domain" description="LTD" evidence="3">
    <location>
        <begin position="306"/>
        <end position="429"/>
    </location>
</feature>
<name>A0ABW5TY48_9SPHI</name>
<dbReference type="EMBL" id="JBHULV010000055">
    <property type="protein sequence ID" value="MFD2733460.1"/>
    <property type="molecule type" value="Genomic_DNA"/>
</dbReference>
<feature type="signal peptide" evidence="2">
    <location>
        <begin position="1"/>
        <end position="18"/>
    </location>
</feature>